<dbReference type="InterPro" id="IPR050259">
    <property type="entry name" value="SDR"/>
</dbReference>
<keyword evidence="5" id="KW-1185">Reference proteome</keyword>
<dbReference type="PRINTS" id="PR00081">
    <property type="entry name" value="GDHRDH"/>
</dbReference>
<dbReference type="EMBL" id="CP054705">
    <property type="protein sequence ID" value="QQK74382.1"/>
    <property type="molecule type" value="Genomic_DNA"/>
</dbReference>
<dbReference type="Gene3D" id="3.40.50.720">
    <property type="entry name" value="NAD(P)-binding Rossmann-like Domain"/>
    <property type="match status" value="1"/>
</dbReference>
<dbReference type="InterPro" id="IPR036291">
    <property type="entry name" value="NAD(P)-bd_dom_sf"/>
</dbReference>
<evidence type="ECO:0000313" key="4">
    <source>
        <dbReference type="EMBL" id="QQK74382.1"/>
    </source>
</evidence>
<accession>A0A7T6Z0E9</accession>
<dbReference type="NCBIfam" id="NF009466">
    <property type="entry name" value="PRK12826.1-2"/>
    <property type="match status" value="1"/>
</dbReference>
<dbReference type="PRINTS" id="PR00080">
    <property type="entry name" value="SDRFAMILY"/>
</dbReference>
<dbReference type="AlphaFoldDB" id="A0A7T6Z0E9"/>
<name>A0A7T6Z0E9_9BACI</name>
<dbReference type="GO" id="GO:0016491">
    <property type="term" value="F:oxidoreductase activity"/>
    <property type="evidence" value="ECO:0007669"/>
    <property type="project" value="UniProtKB-KW"/>
</dbReference>
<organism evidence="4 5">
    <name type="scientific">Salicibibacter cibarius</name>
    <dbReference type="NCBI Taxonomy" id="2743000"/>
    <lineage>
        <taxon>Bacteria</taxon>
        <taxon>Bacillati</taxon>
        <taxon>Bacillota</taxon>
        <taxon>Bacilli</taxon>
        <taxon>Bacillales</taxon>
        <taxon>Bacillaceae</taxon>
        <taxon>Salicibibacter</taxon>
    </lineage>
</organism>
<evidence type="ECO:0000313" key="5">
    <source>
        <dbReference type="Proteomes" id="UP000595823"/>
    </source>
</evidence>
<dbReference type="PANTHER" id="PTHR42879:SF2">
    <property type="entry name" value="3-OXOACYL-[ACYL-CARRIER-PROTEIN] REDUCTASE FABG"/>
    <property type="match status" value="1"/>
</dbReference>
<protein>
    <submittedName>
        <fullName evidence="4">SDR family oxidoreductase</fullName>
    </submittedName>
</protein>
<evidence type="ECO:0000256" key="1">
    <source>
        <dbReference type="ARBA" id="ARBA00006484"/>
    </source>
</evidence>
<gene>
    <name evidence="4" type="ORF">HUG15_01345</name>
</gene>
<dbReference type="FunFam" id="3.40.50.720:FF:000173">
    <property type="entry name" value="3-oxoacyl-[acyl-carrier protein] reductase"/>
    <property type="match status" value="1"/>
</dbReference>
<evidence type="ECO:0000256" key="3">
    <source>
        <dbReference type="RuleBase" id="RU000363"/>
    </source>
</evidence>
<keyword evidence="2" id="KW-0560">Oxidoreductase</keyword>
<dbReference type="Proteomes" id="UP000595823">
    <property type="component" value="Chromosome"/>
</dbReference>
<evidence type="ECO:0000256" key="2">
    <source>
        <dbReference type="ARBA" id="ARBA00023002"/>
    </source>
</evidence>
<reference evidence="4 5" key="1">
    <citation type="submission" date="2020-06" db="EMBL/GenBank/DDBJ databases">
        <title>Genomic analysis of Salicibibacter sp. NKC5-3.</title>
        <authorList>
            <person name="Oh Y.J."/>
        </authorList>
    </citation>
    <scope>NUCLEOTIDE SEQUENCE [LARGE SCALE GENOMIC DNA]</scope>
    <source>
        <strain evidence="4 5">NKC5-3</strain>
    </source>
</reference>
<dbReference type="PANTHER" id="PTHR42879">
    <property type="entry name" value="3-OXOACYL-(ACYL-CARRIER-PROTEIN) REDUCTASE"/>
    <property type="match status" value="1"/>
</dbReference>
<dbReference type="InterPro" id="IPR002347">
    <property type="entry name" value="SDR_fam"/>
</dbReference>
<dbReference type="Pfam" id="PF00106">
    <property type="entry name" value="adh_short"/>
    <property type="match status" value="1"/>
</dbReference>
<dbReference type="KEGG" id="scia:HUG15_01345"/>
<dbReference type="SUPFAM" id="SSF51735">
    <property type="entry name" value="NAD(P)-binding Rossmann-fold domains"/>
    <property type="match status" value="1"/>
</dbReference>
<comment type="similarity">
    <text evidence="1 3">Belongs to the short-chain dehydrogenases/reductases (SDR) family.</text>
</comment>
<sequence>MLGGPRILDGYGRVAIITGAGQGLGQSIALEMLDEGKKVVFVDKSKQKLQKLDDDIDEDLKNKTMFLTLDVRDKDAIHDAVQKIITKWGRIDILVNNAGIRKSTKVEDISLDEWESLISVNLTGSFLFAQAVINIMKEQQWGRIINISSFAGQYGPLTSGAHYASSKAGQLALTKILARELSQDGITVNAIAPAIIQSPEMEKLDEKELDEIIHNIPVGRIGEREEVSKLVSYLCSEISVYITGATFDINGGLLMR</sequence>
<proteinExistence type="inferred from homology"/>